<sequence>MQIFEFRCLGEPGTLPAINDMILEVFFKKLDCVGGTSKAIWVLRFFRKDGHNWLKKKDGRAFGEAHERLEGKPTSSSVAVSPEAGASSTVSLSPNFYTTQNPGSTSVHSDFYEPCQSSSSPGSVEVSSEIAIKDNGVDIIGEFIGCDDVKTSQALRRLEEHLSLNDDIYQEIDSLLNQYFEYKGGISKQEQYDALLQSPEYTVQEQYNGGHPGFQDHSSNFVLHDDAGIDGQHLHQSYGHGYADGSKGPLSWQEVLETCTPSVVESQVEYLFIETCRTPRTLRSNYLLPGGKWLKSRNILLAKFQWSHVEHSTRLLPQEVNSFKSPAYSSVIGAHEINSDYNTMFFNQDQIGVPLEGDLSLTVAQKQKFTIREISLEWGYTTEATKVIIVGSFLYDSSESSWLCIFGDIEVPIQIIQDGVIRCEAPPRPPGKVTLYIISGNRESCSEVKEFDYQIPTSSCIHNNSSQKETTKSRDELLLLVRFVQMPSDSPVQKGDEHLKDELQRWLSSKSMGESDQPGCSLSKKERGIIHMIAGLGFEWALNSILSHGVNVNFRDINGWTALHWASRFGREKMVAALLASGAFAGAETDPISQD</sequence>
<dbReference type="InterPro" id="IPR014756">
    <property type="entry name" value="Ig_E-set"/>
</dbReference>
<dbReference type="GO" id="GO:0005634">
    <property type="term" value="C:nucleus"/>
    <property type="evidence" value="ECO:0007669"/>
    <property type="project" value="UniProtKB-SubCell"/>
</dbReference>
<dbReference type="EMBL" id="JAJSOW010000100">
    <property type="protein sequence ID" value="KAI9185096.1"/>
    <property type="molecule type" value="Genomic_DNA"/>
</dbReference>
<dbReference type="AlphaFoldDB" id="A0AAD5J3N5"/>
<feature type="region of interest" description="Disordered" evidence="8">
    <location>
        <begin position="65"/>
        <end position="92"/>
    </location>
</feature>
<reference evidence="11" key="2">
    <citation type="submission" date="2023-02" db="EMBL/GenBank/DDBJ databases">
        <authorList>
            <person name="Swenson N.G."/>
            <person name="Wegrzyn J.L."/>
            <person name="Mcevoy S.L."/>
        </authorList>
    </citation>
    <scope>NUCLEOTIDE SEQUENCE</scope>
    <source>
        <strain evidence="11">91603</strain>
        <tissue evidence="11">Leaf</tissue>
    </source>
</reference>
<keyword evidence="3 7" id="KW-0040">ANK repeat</keyword>
<feature type="repeat" description="ANK" evidence="7">
    <location>
        <begin position="558"/>
        <end position="590"/>
    </location>
</feature>
<evidence type="ECO:0008006" key="13">
    <source>
        <dbReference type="Google" id="ProtNLM"/>
    </source>
</evidence>
<evidence type="ECO:0000313" key="12">
    <source>
        <dbReference type="Proteomes" id="UP001064489"/>
    </source>
</evidence>
<evidence type="ECO:0000256" key="3">
    <source>
        <dbReference type="ARBA" id="ARBA00023043"/>
    </source>
</evidence>
<dbReference type="InterPro" id="IPR013783">
    <property type="entry name" value="Ig-like_fold"/>
</dbReference>
<comment type="subcellular location">
    <subcellularLocation>
        <location evidence="1">Nucleus</location>
    </subcellularLocation>
</comment>
<evidence type="ECO:0000256" key="8">
    <source>
        <dbReference type="SAM" id="MobiDB-lite"/>
    </source>
</evidence>
<dbReference type="PROSITE" id="PS50297">
    <property type="entry name" value="ANK_REP_REGION"/>
    <property type="match status" value="1"/>
</dbReference>
<comment type="caution">
    <text evidence="11">The sequence shown here is derived from an EMBL/GenBank/DDBJ whole genome shotgun (WGS) entry which is preliminary data.</text>
</comment>
<keyword evidence="12" id="KW-1185">Reference proteome</keyword>
<protein>
    <recommendedName>
        <fullName evidence="13">IPT/TIG domain-containing protein</fullName>
    </recommendedName>
</protein>
<feature type="domain" description="CG-1" evidence="10">
    <location>
        <begin position="42"/>
        <end position="70"/>
    </location>
</feature>
<dbReference type="InterPro" id="IPR005559">
    <property type="entry name" value="CG-1_dom"/>
</dbReference>
<dbReference type="PANTHER" id="PTHR23335">
    <property type="entry name" value="CALMODULIN-BINDING TRANSCRIPTION ACTIVATOR CAMTA"/>
    <property type="match status" value="1"/>
</dbReference>
<dbReference type="GO" id="GO:0006357">
    <property type="term" value="P:regulation of transcription by RNA polymerase II"/>
    <property type="evidence" value="ECO:0007669"/>
    <property type="project" value="TreeGrafter"/>
</dbReference>
<dbReference type="PROSITE" id="PS50088">
    <property type="entry name" value="ANK_REPEAT"/>
    <property type="match status" value="1"/>
</dbReference>
<dbReference type="Pfam" id="PF03859">
    <property type="entry name" value="CG-1"/>
    <property type="match status" value="1"/>
</dbReference>
<feature type="domain" description="IPT/TIG" evidence="9">
    <location>
        <begin position="370"/>
        <end position="441"/>
    </location>
</feature>
<evidence type="ECO:0000256" key="6">
    <source>
        <dbReference type="ARBA" id="ARBA00023242"/>
    </source>
</evidence>
<dbReference type="PANTHER" id="PTHR23335:SF1">
    <property type="entry name" value="CALMODULIN-BINDING TRANSCRIPTION ACTIVATOR, ISOFORM F"/>
    <property type="match status" value="1"/>
</dbReference>
<dbReference type="InterPro" id="IPR036770">
    <property type="entry name" value="Ankyrin_rpt-contain_sf"/>
</dbReference>
<dbReference type="SUPFAM" id="SSF81296">
    <property type="entry name" value="E set domains"/>
    <property type="match status" value="1"/>
</dbReference>
<comment type="similarity">
    <text evidence="2">Belongs to the CAMTA family.</text>
</comment>
<evidence type="ECO:0000256" key="1">
    <source>
        <dbReference type="ARBA" id="ARBA00004123"/>
    </source>
</evidence>
<name>A0AAD5J3N5_ACENE</name>
<dbReference type="Gene3D" id="2.60.40.10">
    <property type="entry name" value="Immunoglobulins"/>
    <property type="match status" value="1"/>
</dbReference>
<evidence type="ECO:0000259" key="9">
    <source>
        <dbReference type="Pfam" id="PF01833"/>
    </source>
</evidence>
<evidence type="ECO:0000313" key="11">
    <source>
        <dbReference type="EMBL" id="KAI9185096.1"/>
    </source>
</evidence>
<accession>A0AAD5J3N5</accession>
<dbReference type="SUPFAM" id="SSF48403">
    <property type="entry name" value="Ankyrin repeat"/>
    <property type="match status" value="1"/>
</dbReference>
<reference evidence="11" key="1">
    <citation type="journal article" date="2022" name="Plant J.">
        <title>Strategies of tolerance reflected in two North American maple genomes.</title>
        <authorList>
            <person name="McEvoy S.L."/>
            <person name="Sezen U.U."/>
            <person name="Trouern-Trend A."/>
            <person name="McMahon S.M."/>
            <person name="Schaberg P.G."/>
            <person name="Yang J."/>
            <person name="Wegrzyn J.L."/>
            <person name="Swenson N.G."/>
        </authorList>
    </citation>
    <scope>NUCLEOTIDE SEQUENCE</scope>
    <source>
        <strain evidence="11">91603</strain>
    </source>
</reference>
<dbReference type="Pfam" id="PF01833">
    <property type="entry name" value="TIG"/>
    <property type="match status" value="1"/>
</dbReference>
<organism evidence="11 12">
    <name type="scientific">Acer negundo</name>
    <name type="common">Box elder</name>
    <dbReference type="NCBI Taxonomy" id="4023"/>
    <lineage>
        <taxon>Eukaryota</taxon>
        <taxon>Viridiplantae</taxon>
        <taxon>Streptophyta</taxon>
        <taxon>Embryophyta</taxon>
        <taxon>Tracheophyta</taxon>
        <taxon>Spermatophyta</taxon>
        <taxon>Magnoliopsida</taxon>
        <taxon>eudicotyledons</taxon>
        <taxon>Gunneridae</taxon>
        <taxon>Pentapetalae</taxon>
        <taxon>rosids</taxon>
        <taxon>malvids</taxon>
        <taxon>Sapindales</taxon>
        <taxon>Sapindaceae</taxon>
        <taxon>Hippocastanoideae</taxon>
        <taxon>Acereae</taxon>
        <taxon>Acer</taxon>
    </lineage>
</organism>
<proteinExistence type="inferred from homology"/>
<dbReference type="CDD" id="cd00102">
    <property type="entry name" value="IPT"/>
    <property type="match status" value="1"/>
</dbReference>
<dbReference type="GO" id="GO:0003690">
    <property type="term" value="F:double-stranded DNA binding"/>
    <property type="evidence" value="ECO:0007669"/>
    <property type="project" value="TreeGrafter"/>
</dbReference>
<evidence type="ECO:0000256" key="5">
    <source>
        <dbReference type="ARBA" id="ARBA00023163"/>
    </source>
</evidence>
<dbReference type="InterPro" id="IPR002909">
    <property type="entry name" value="IPT_dom"/>
</dbReference>
<dbReference type="Proteomes" id="UP001064489">
    <property type="component" value="Chromosome 3"/>
</dbReference>
<dbReference type="Pfam" id="PF12796">
    <property type="entry name" value="Ank_2"/>
    <property type="match status" value="1"/>
</dbReference>
<dbReference type="Gene3D" id="1.25.40.20">
    <property type="entry name" value="Ankyrin repeat-containing domain"/>
    <property type="match status" value="1"/>
</dbReference>
<gene>
    <name evidence="11" type="ORF">LWI28_004092</name>
</gene>
<dbReference type="GO" id="GO:0003712">
    <property type="term" value="F:transcription coregulator activity"/>
    <property type="evidence" value="ECO:0007669"/>
    <property type="project" value="TreeGrafter"/>
</dbReference>
<dbReference type="InterPro" id="IPR002110">
    <property type="entry name" value="Ankyrin_rpt"/>
</dbReference>
<keyword evidence="6" id="KW-0539">Nucleus</keyword>
<keyword evidence="4" id="KW-0010">Activator</keyword>
<evidence type="ECO:0000256" key="2">
    <source>
        <dbReference type="ARBA" id="ARBA00008267"/>
    </source>
</evidence>
<evidence type="ECO:0000259" key="10">
    <source>
        <dbReference type="Pfam" id="PF03859"/>
    </source>
</evidence>
<evidence type="ECO:0000256" key="7">
    <source>
        <dbReference type="PROSITE-ProRule" id="PRU00023"/>
    </source>
</evidence>
<keyword evidence="5" id="KW-0804">Transcription</keyword>
<evidence type="ECO:0000256" key="4">
    <source>
        <dbReference type="ARBA" id="ARBA00023159"/>
    </source>
</evidence>